<proteinExistence type="predicted"/>
<evidence type="ECO:0000313" key="1">
    <source>
        <dbReference type="EMBL" id="EUJ32188.1"/>
    </source>
</evidence>
<dbReference type="PATRIC" id="fig|1265820.5.peg.644"/>
<dbReference type="SUPFAM" id="SSF52833">
    <property type="entry name" value="Thioredoxin-like"/>
    <property type="match status" value="1"/>
</dbReference>
<reference evidence="1 2" key="1">
    <citation type="journal article" date="2014" name="Int. J. Syst. Evol. Microbiol.">
        <title>Listeria floridensis sp. nov., Listeria aquatica sp. nov., Listeria cornellensis sp. nov., Listeria riparia sp. nov. and Listeria grandensis sp. nov., from agricultural and natural environments.</title>
        <authorList>
            <person name="den Bakker H.C."/>
            <person name="Warchocki S."/>
            <person name="Wright E.M."/>
            <person name="Allred A.F."/>
            <person name="Ahlstrom C."/>
            <person name="Manuel C.S."/>
            <person name="Stasiewicz M.J."/>
            <person name="Burrell A."/>
            <person name="Roof S."/>
            <person name="Strawn L."/>
            <person name="Fortes E.D."/>
            <person name="Nightingale K.K."/>
            <person name="Kephart D."/>
            <person name="Wiedmann M."/>
        </authorList>
    </citation>
    <scope>NUCLEOTIDE SEQUENCE [LARGE SCALE GENOMIC DNA]</scope>
    <source>
        <strain evidence="2">FSL F6-969</strain>
    </source>
</reference>
<accession>W7CH20</accession>
<protein>
    <submittedName>
        <fullName evidence="1">Copper amine oxidase-like protein</fullName>
    </submittedName>
</protein>
<name>W7CH20_9LIST</name>
<dbReference type="EMBL" id="AODE01000007">
    <property type="protein sequence ID" value="EUJ32188.1"/>
    <property type="molecule type" value="Genomic_DNA"/>
</dbReference>
<dbReference type="Gene3D" id="3.40.30.10">
    <property type="entry name" value="Glutaredoxin"/>
    <property type="match status" value="1"/>
</dbReference>
<evidence type="ECO:0000313" key="2">
    <source>
        <dbReference type="Proteomes" id="UP000019254"/>
    </source>
</evidence>
<comment type="caution">
    <text evidence="1">The sequence shown here is derived from an EMBL/GenBank/DDBJ whole genome shotgun (WGS) entry which is preliminary data.</text>
</comment>
<dbReference type="Proteomes" id="UP000019254">
    <property type="component" value="Unassembled WGS sequence"/>
</dbReference>
<dbReference type="InterPro" id="IPR046698">
    <property type="entry name" value="PedC-like"/>
</dbReference>
<dbReference type="STRING" id="1265820.PCORN_03298"/>
<dbReference type="Pfam" id="PF20207">
    <property type="entry name" value="DUF6568"/>
    <property type="match status" value="1"/>
</dbReference>
<sequence>MKNLIIVITVILMVVLAGCSDAGIVEIKKSDEITSLLKEEKQEATYVYFGRPTCPYCQKFHPKLDSVVKEKEIKVLYYNTDEHREDEDFDKVLDEYGVERIPYLAKVKKRKSNIGFN</sequence>
<dbReference type="CDD" id="cd02947">
    <property type="entry name" value="TRX_family"/>
    <property type="match status" value="1"/>
</dbReference>
<gene>
    <name evidence="1" type="ORF">PCORN_03298</name>
</gene>
<organism evidence="1 2">
    <name type="scientific">Listeria cornellensis FSL F6-0969</name>
    <dbReference type="NCBI Taxonomy" id="1265820"/>
    <lineage>
        <taxon>Bacteria</taxon>
        <taxon>Bacillati</taxon>
        <taxon>Bacillota</taxon>
        <taxon>Bacilli</taxon>
        <taxon>Bacillales</taxon>
        <taxon>Listeriaceae</taxon>
        <taxon>Listeria</taxon>
    </lineage>
</organism>
<dbReference type="PROSITE" id="PS51257">
    <property type="entry name" value="PROKAR_LIPOPROTEIN"/>
    <property type="match status" value="1"/>
</dbReference>
<dbReference type="AlphaFoldDB" id="W7CH20"/>
<keyword evidence="2" id="KW-1185">Reference proteome</keyword>
<dbReference type="InterPro" id="IPR036249">
    <property type="entry name" value="Thioredoxin-like_sf"/>
</dbReference>
<dbReference type="RefSeq" id="WP_036077355.1">
    <property type="nucleotide sequence ID" value="NZ_AODE01000007.1"/>
</dbReference>
<dbReference type="OrthoDB" id="9792987at2"/>